<evidence type="ECO:0000256" key="1">
    <source>
        <dbReference type="SAM" id="SignalP"/>
    </source>
</evidence>
<accession>A0A1G4SQ46</accession>
<dbReference type="PROSITE" id="PS51257">
    <property type="entry name" value="PROKAR_LIPOPROTEIN"/>
    <property type="match status" value="1"/>
</dbReference>
<dbReference type="RefSeq" id="WP_090649262.1">
    <property type="nucleotide sequence ID" value="NZ_CBCRYE010000003.1"/>
</dbReference>
<proteinExistence type="predicted"/>
<dbReference type="OrthoDB" id="7171604at2"/>
<gene>
    <name evidence="2" type="ORF">SAMN02927928_2828</name>
</gene>
<keyword evidence="1" id="KW-0732">Signal</keyword>
<keyword evidence="3" id="KW-1185">Reference proteome</keyword>
<evidence type="ECO:0008006" key="4">
    <source>
        <dbReference type="Google" id="ProtNLM"/>
    </source>
</evidence>
<evidence type="ECO:0000313" key="2">
    <source>
        <dbReference type="EMBL" id="SCW71332.1"/>
    </source>
</evidence>
<dbReference type="EMBL" id="FMTS01000005">
    <property type="protein sequence ID" value="SCW71332.1"/>
    <property type="molecule type" value="Genomic_DNA"/>
</dbReference>
<dbReference type="AlphaFoldDB" id="A0A1G4SQ46"/>
<dbReference type="Proteomes" id="UP000199150">
    <property type="component" value="Unassembled WGS sequence"/>
</dbReference>
<organism evidence="2 3">
    <name type="scientific">Asticcacaulis taihuensis</name>
    <dbReference type="NCBI Taxonomy" id="260084"/>
    <lineage>
        <taxon>Bacteria</taxon>
        <taxon>Pseudomonadati</taxon>
        <taxon>Pseudomonadota</taxon>
        <taxon>Alphaproteobacteria</taxon>
        <taxon>Caulobacterales</taxon>
        <taxon>Caulobacteraceae</taxon>
        <taxon>Asticcacaulis</taxon>
    </lineage>
</organism>
<name>A0A1G4SQ46_9CAUL</name>
<protein>
    <recommendedName>
        <fullName evidence="4">Lipoprotein</fullName>
    </recommendedName>
</protein>
<sequence>MRAPLILTLGLFALAGCIAPPRQPSQVMKDTFSQCTWGKVEGKALSIWSYACPPDAGAVKLAPDDKVGGFMVISNDGTNHLLGYDVIRTFPKAKGAPLESVLPEVLAATGKHQASCALVKTAYGDWGEVYVLEPTDAEKAAYDAANAIEPQANPCGDLGIGPAGDRFFKVMADDLKKVIYYDMGSEIQIFDPGTLRSK</sequence>
<feature type="signal peptide" evidence="1">
    <location>
        <begin position="1"/>
        <end position="15"/>
    </location>
</feature>
<reference evidence="3" key="1">
    <citation type="submission" date="2016-10" db="EMBL/GenBank/DDBJ databases">
        <authorList>
            <person name="Varghese N."/>
            <person name="Submissions S."/>
        </authorList>
    </citation>
    <scope>NUCLEOTIDE SEQUENCE [LARGE SCALE GENOMIC DNA]</scope>
    <source>
        <strain evidence="3">CGMCC 1.3431</strain>
    </source>
</reference>
<feature type="chain" id="PRO_5012339540" description="Lipoprotein" evidence="1">
    <location>
        <begin position="16"/>
        <end position="198"/>
    </location>
</feature>
<evidence type="ECO:0000313" key="3">
    <source>
        <dbReference type="Proteomes" id="UP000199150"/>
    </source>
</evidence>